<sequence>MKKIGFSGTLDPITNGHMWVINEARSIADEVVVFLSENTAKKPKFTAEERKSIIALSCAEQGWENVQVVIVKGDYTARAAKKHGVECLIRGIRTTADFDYENLIQQTNVDVLQGAKTIFVMPPRDLGSVSSSFVKALEGPIGWNWIMKKFVPGPAYHAWVLSWLRMEWETLWDYAHLDATAISHADEWFVKLTGATAYGGPARYYHNLDHLVHGLCEIRVWAANTRPDPADVDIVKQAFWFHDAEYGHGGVQGELSNEEASVQMWLGSHLAQEMDDAAELIRATDHFQEGAVSHRLKDIMLSVDLAILGQDDEVYQNYARAIRQEYIHLPDVKYREQRGGALAHLCRKAEAGQLFGNAYFADQYNERAIDNMQREMAFLAAK</sequence>
<dbReference type="InterPro" id="IPR001980">
    <property type="entry name" value="PPAT"/>
</dbReference>
<feature type="binding site" evidence="5">
    <location>
        <begin position="9"/>
        <end position="10"/>
    </location>
    <ligand>
        <name>ATP</name>
        <dbReference type="ChEBI" id="CHEBI:30616"/>
    </ligand>
</feature>
<keyword evidence="8" id="KW-1185">Reference proteome</keyword>
<evidence type="ECO:0000256" key="2">
    <source>
        <dbReference type="ARBA" id="ARBA00022842"/>
    </source>
</evidence>
<keyword evidence="3 5" id="KW-0173">Coenzyme A biosynthesis</keyword>
<evidence type="ECO:0000256" key="5">
    <source>
        <dbReference type="HAMAP-Rule" id="MF_00151"/>
    </source>
</evidence>
<dbReference type="Pfam" id="PF01467">
    <property type="entry name" value="CTP_transf_like"/>
    <property type="match status" value="1"/>
</dbReference>
<feature type="binding site" evidence="5">
    <location>
        <begin position="126"/>
        <end position="132"/>
    </location>
    <ligand>
        <name>ATP</name>
        <dbReference type="ChEBI" id="CHEBI:30616"/>
    </ligand>
</feature>
<keyword evidence="5 7" id="KW-0808">Transferase</keyword>
<protein>
    <recommendedName>
        <fullName evidence="5">Phosphopantetheine adenylyltransferase</fullName>
        <ecNumber evidence="5">2.7.7.3</ecNumber>
    </recommendedName>
    <alternativeName>
        <fullName evidence="5">Dephospho-CoA pyrophosphorylase</fullName>
    </alternativeName>
    <alternativeName>
        <fullName evidence="5">Pantetheine-phosphate adenylyltransferase</fullName>
        <shortName evidence="5">PPAT</shortName>
    </alternativeName>
</protein>
<comment type="caution">
    <text evidence="7">The sequence shown here is derived from an EMBL/GenBank/DDBJ whole genome shotgun (WGS) entry which is preliminary data.</text>
</comment>
<dbReference type="InterPro" id="IPR004821">
    <property type="entry name" value="Cyt_trans-like"/>
</dbReference>
<dbReference type="InterPro" id="IPR009218">
    <property type="entry name" value="HD_phosphohydro"/>
</dbReference>
<dbReference type="PANTHER" id="PTHR21174:SF0">
    <property type="entry name" value="HD PHOSPHOHYDROLASE FAMILY PROTEIN-RELATED"/>
    <property type="match status" value="1"/>
</dbReference>
<keyword evidence="5 7" id="KW-0548">Nucleotidyltransferase</keyword>
<reference evidence="8" key="1">
    <citation type="submission" date="2023-07" db="EMBL/GenBank/DDBJ databases">
        <title>Duganella aceri sp. nov., isolated from tree sap.</title>
        <authorList>
            <person name="Kim I.S."/>
        </authorList>
    </citation>
    <scope>NUCLEOTIDE SEQUENCE [LARGE SCALE GENOMIC DNA]</scope>
    <source>
        <strain evidence="8">SAP-35</strain>
    </source>
</reference>
<feature type="binding site" evidence="5">
    <location>
        <position position="17"/>
    </location>
    <ligand>
        <name>ATP</name>
        <dbReference type="ChEBI" id="CHEBI:30616"/>
    </ligand>
</feature>
<dbReference type="EMBL" id="JAADJT010000003">
    <property type="protein sequence ID" value="NGZ84270.1"/>
    <property type="molecule type" value="Genomic_DNA"/>
</dbReference>
<dbReference type="NCBIfam" id="TIGR00125">
    <property type="entry name" value="cyt_tran_rel"/>
    <property type="match status" value="1"/>
</dbReference>
<comment type="function">
    <text evidence="5">Reversibly transfers an adenylyl group from ATP to 4'-phosphopantetheine, yielding dephospho-CoA (dPCoA) and pyrophosphate.</text>
</comment>
<feature type="binding site" evidence="5">
    <location>
        <position position="90"/>
    </location>
    <ligand>
        <name>substrate</name>
    </ligand>
</feature>
<keyword evidence="2 5" id="KW-0460">Magnesium</keyword>
<feature type="binding site" evidence="5">
    <location>
        <begin position="91"/>
        <end position="93"/>
    </location>
    <ligand>
        <name>ATP</name>
        <dbReference type="ChEBI" id="CHEBI:30616"/>
    </ligand>
</feature>
<comment type="cofactor">
    <cofactor evidence="5">
        <name>Mg(2+)</name>
        <dbReference type="ChEBI" id="CHEBI:18420"/>
    </cofactor>
</comment>
<feature type="binding site" evidence="5">
    <location>
        <position position="9"/>
    </location>
    <ligand>
        <name>substrate</name>
    </ligand>
</feature>
<dbReference type="Gene3D" id="3.40.50.620">
    <property type="entry name" value="HUPs"/>
    <property type="match status" value="1"/>
</dbReference>
<comment type="subunit">
    <text evidence="5">Homohexamer.</text>
</comment>
<evidence type="ECO:0000256" key="3">
    <source>
        <dbReference type="ARBA" id="ARBA00022993"/>
    </source>
</evidence>
<evidence type="ECO:0000256" key="1">
    <source>
        <dbReference type="ARBA" id="ARBA00022490"/>
    </source>
</evidence>
<organism evidence="7 8">
    <name type="scientific">Duganella aceris</name>
    <dbReference type="NCBI Taxonomy" id="2703883"/>
    <lineage>
        <taxon>Bacteria</taxon>
        <taxon>Pseudomonadati</taxon>
        <taxon>Pseudomonadota</taxon>
        <taxon>Betaproteobacteria</taxon>
        <taxon>Burkholderiales</taxon>
        <taxon>Oxalobacteraceae</taxon>
        <taxon>Telluria group</taxon>
        <taxon>Duganella</taxon>
    </lineage>
</organism>
<proteinExistence type="inferred from homology"/>
<feature type="domain" description="Cytidyltransferase-like" evidence="6">
    <location>
        <begin position="6"/>
        <end position="134"/>
    </location>
</feature>
<accession>A0ABX0FID1</accession>
<dbReference type="GO" id="GO:0004595">
    <property type="term" value="F:pantetheine-phosphate adenylyltransferase activity"/>
    <property type="evidence" value="ECO:0007669"/>
    <property type="project" value="UniProtKB-EC"/>
</dbReference>
<dbReference type="InterPro" id="IPR014729">
    <property type="entry name" value="Rossmann-like_a/b/a_fold"/>
</dbReference>
<dbReference type="RefSeq" id="WP_166101004.1">
    <property type="nucleotide sequence ID" value="NZ_JAADJT010000003.1"/>
</dbReference>
<feature type="binding site" evidence="5">
    <location>
        <position position="41"/>
    </location>
    <ligand>
        <name>substrate</name>
    </ligand>
</feature>
<keyword evidence="5" id="KW-0067">ATP-binding</keyword>
<gene>
    <name evidence="5 7" type="primary">coaD</name>
    <name evidence="7" type="ORF">GW587_08375</name>
</gene>
<feature type="binding site" evidence="5">
    <location>
        <position position="76"/>
    </location>
    <ligand>
        <name>substrate</name>
    </ligand>
</feature>
<feature type="binding site" evidence="5">
    <location>
        <position position="101"/>
    </location>
    <ligand>
        <name>ATP</name>
        <dbReference type="ChEBI" id="CHEBI:30616"/>
    </ligand>
</feature>
<dbReference type="PANTHER" id="PTHR21174">
    <property type="match status" value="1"/>
</dbReference>
<comment type="pathway">
    <text evidence="5">Cofactor biosynthesis; coenzyme A biosynthesis; CoA from (R)-pantothenate: step 4/5.</text>
</comment>
<dbReference type="NCBIfam" id="TIGR01510">
    <property type="entry name" value="coaD_prev_kdtB"/>
    <property type="match status" value="1"/>
</dbReference>
<comment type="subcellular location">
    <subcellularLocation>
        <location evidence="5">Cytoplasm</location>
    </subcellularLocation>
</comment>
<evidence type="ECO:0000313" key="7">
    <source>
        <dbReference type="EMBL" id="NGZ84270.1"/>
    </source>
</evidence>
<name>A0ABX0FID1_9BURK</name>
<feature type="site" description="Transition state stabilizer" evidence="5">
    <location>
        <position position="17"/>
    </location>
</feature>
<evidence type="ECO:0000256" key="4">
    <source>
        <dbReference type="ARBA" id="ARBA00029346"/>
    </source>
</evidence>
<dbReference type="SUPFAM" id="SSF109604">
    <property type="entry name" value="HD-domain/PDEase-like"/>
    <property type="match status" value="1"/>
</dbReference>
<dbReference type="Proteomes" id="UP000666369">
    <property type="component" value="Unassembled WGS sequence"/>
</dbReference>
<keyword evidence="1 5" id="KW-0963">Cytoplasm</keyword>
<evidence type="ECO:0000313" key="8">
    <source>
        <dbReference type="Proteomes" id="UP000666369"/>
    </source>
</evidence>
<dbReference type="HAMAP" id="MF_00151">
    <property type="entry name" value="PPAT_bact"/>
    <property type="match status" value="1"/>
</dbReference>
<dbReference type="PRINTS" id="PR01020">
    <property type="entry name" value="LPSBIOSNTHSS"/>
</dbReference>
<dbReference type="SUPFAM" id="SSF52374">
    <property type="entry name" value="Nucleotidylyl transferase"/>
    <property type="match status" value="1"/>
</dbReference>
<comment type="catalytic activity">
    <reaction evidence="4 5">
        <text>(R)-4'-phosphopantetheine + ATP + H(+) = 3'-dephospho-CoA + diphosphate</text>
        <dbReference type="Rhea" id="RHEA:19801"/>
        <dbReference type="ChEBI" id="CHEBI:15378"/>
        <dbReference type="ChEBI" id="CHEBI:30616"/>
        <dbReference type="ChEBI" id="CHEBI:33019"/>
        <dbReference type="ChEBI" id="CHEBI:57328"/>
        <dbReference type="ChEBI" id="CHEBI:61723"/>
        <dbReference type="EC" id="2.7.7.3"/>
    </reaction>
</comment>
<evidence type="ECO:0000259" key="6">
    <source>
        <dbReference type="Pfam" id="PF01467"/>
    </source>
</evidence>
<dbReference type="EC" id="2.7.7.3" evidence="5"/>
<comment type="similarity">
    <text evidence="5">Belongs to the bacterial CoaD family.</text>
</comment>
<keyword evidence="5" id="KW-0547">Nucleotide-binding</keyword>